<evidence type="ECO:0000313" key="3">
    <source>
        <dbReference type="Proteomes" id="UP000177152"/>
    </source>
</evidence>
<evidence type="ECO:0000313" key="2">
    <source>
        <dbReference type="EMBL" id="OGZ93492.1"/>
    </source>
</evidence>
<keyword evidence="1" id="KW-0812">Transmembrane</keyword>
<sequence length="84" mass="9200">MDKGNEHKHAASFSLLGSSLHIGFFIVVSVLFFVLAGVWLDKKFNTVPLFIILGVLLSLAASMYEVYRIIRKVGGSGDTRASKN</sequence>
<name>A0A1G2K258_9BACT</name>
<feature type="transmembrane region" description="Helical" evidence="1">
    <location>
        <begin position="20"/>
        <end position="40"/>
    </location>
</feature>
<keyword evidence="1" id="KW-1133">Transmembrane helix</keyword>
<accession>A0A1G2K258</accession>
<dbReference type="Proteomes" id="UP000177152">
    <property type="component" value="Unassembled WGS sequence"/>
</dbReference>
<evidence type="ECO:0008006" key="4">
    <source>
        <dbReference type="Google" id="ProtNLM"/>
    </source>
</evidence>
<dbReference type="Pfam" id="PF09527">
    <property type="entry name" value="ATPase_gene1"/>
    <property type="match status" value="1"/>
</dbReference>
<proteinExistence type="predicted"/>
<protein>
    <recommendedName>
        <fullName evidence="4">AtpZ/AtpI family protein</fullName>
    </recommendedName>
</protein>
<organism evidence="2 3">
    <name type="scientific">Candidatus Sungbacteria bacterium RIFCSPHIGHO2_01_FULL_47_32</name>
    <dbReference type="NCBI Taxonomy" id="1802264"/>
    <lineage>
        <taxon>Bacteria</taxon>
        <taxon>Candidatus Sungiibacteriota</taxon>
    </lineage>
</organism>
<evidence type="ECO:0000256" key="1">
    <source>
        <dbReference type="SAM" id="Phobius"/>
    </source>
</evidence>
<gene>
    <name evidence="2" type="ORF">A2633_06410</name>
</gene>
<dbReference type="AlphaFoldDB" id="A0A1G2K258"/>
<keyword evidence="1" id="KW-0472">Membrane</keyword>
<dbReference type="EMBL" id="MHQC01000058">
    <property type="protein sequence ID" value="OGZ93492.1"/>
    <property type="molecule type" value="Genomic_DNA"/>
</dbReference>
<dbReference type="InterPro" id="IPR032820">
    <property type="entry name" value="ATPase_put"/>
</dbReference>
<comment type="caution">
    <text evidence="2">The sequence shown here is derived from an EMBL/GenBank/DDBJ whole genome shotgun (WGS) entry which is preliminary data.</text>
</comment>
<feature type="transmembrane region" description="Helical" evidence="1">
    <location>
        <begin position="46"/>
        <end position="67"/>
    </location>
</feature>
<reference evidence="2 3" key="1">
    <citation type="journal article" date="2016" name="Nat. Commun.">
        <title>Thousands of microbial genomes shed light on interconnected biogeochemical processes in an aquifer system.</title>
        <authorList>
            <person name="Anantharaman K."/>
            <person name="Brown C.T."/>
            <person name="Hug L.A."/>
            <person name="Sharon I."/>
            <person name="Castelle C.J."/>
            <person name="Probst A.J."/>
            <person name="Thomas B.C."/>
            <person name="Singh A."/>
            <person name="Wilkins M.J."/>
            <person name="Karaoz U."/>
            <person name="Brodie E.L."/>
            <person name="Williams K.H."/>
            <person name="Hubbard S.S."/>
            <person name="Banfield J.F."/>
        </authorList>
    </citation>
    <scope>NUCLEOTIDE SEQUENCE [LARGE SCALE GENOMIC DNA]</scope>
</reference>